<comment type="caution">
    <text evidence="1">The sequence shown here is derived from an EMBL/GenBank/DDBJ whole genome shotgun (WGS) entry which is preliminary data.</text>
</comment>
<evidence type="ECO:0000313" key="1">
    <source>
        <dbReference type="EMBL" id="ROR64908.1"/>
    </source>
</evidence>
<dbReference type="AlphaFoldDB" id="A0A3N2APS7"/>
<dbReference type="RefSeq" id="WP_123696061.1">
    <property type="nucleotide sequence ID" value="NZ_RKHJ01000001.1"/>
</dbReference>
<name>A0A3N2APS7_9MICO</name>
<dbReference type="OrthoDB" id="9815339at2"/>
<dbReference type="InterPro" id="IPR007739">
    <property type="entry name" value="RgpF"/>
</dbReference>
<dbReference type="EMBL" id="RKHJ01000001">
    <property type="protein sequence ID" value="ROR64908.1"/>
    <property type="molecule type" value="Genomic_DNA"/>
</dbReference>
<dbReference type="GO" id="GO:0016740">
    <property type="term" value="F:transferase activity"/>
    <property type="evidence" value="ECO:0007669"/>
    <property type="project" value="UniProtKB-KW"/>
</dbReference>
<evidence type="ECO:0000313" key="2">
    <source>
        <dbReference type="Proteomes" id="UP000275456"/>
    </source>
</evidence>
<protein>
    <submittedName>
        <fullName evidence="1">Rhamnosyltransferase</fullName>
    </submittedName>
</protein>
<keyword evidence="2" id="KW-1185">Reference proteome</keyword>
<dbReference type="Pfam" id="PF05045">
    <property type="entry name" value="RgpF"/>
    <property type="match status" value="1"/>
</dbReference>
<keyword evidence="1" id="KW-0808">Transferase</keyword>
<organism evidence="1 2">
    <name type="scientific">Agrococcus jenensis</name>
    <dbReference type="NCBI Taxonomy" id="46353"/>
    <lineage>
        <taxon>Bacteria</taxon>
        <taxon>Bacillati</taxon>
        <taxon>Actinomycetota</taxon>
        <taxon>Actinomycetes</taxon>
        <taxon>Micrococcales</taxon>
        <taxon>Microbacteriaceae</taxon>
        <taxon>Agrococcus</taxon>
    </lineage>
</organism>
<proteinExistence type="predicted"/>
<sequence length="615" mass="68538">MRRAVFFLVYDPDGLVGEHVTHHLRALRPHADEIAIVSNSALTTESRVALEAVADSVWERENTGFDVGAYRDILERHGDRIADFDEIVLMNYTFYGPIGSYDELFARMDGSDADFWGVTDHAEVRPHPYTGTGVMPRHIQSHWIAVRRRMATSDAWREYWSTMPVIDSYEASIIQHESRFTGWFEERGFRSETAFPASDYGAQHPVFDVPTQMIDAGLPIVKRRLFFHDPLYHDSLAVMPRDVEDRMRSAGYPMELVYRDMARTSKPRDLATNLATLEIMPDVDTGDADVSGLRIGVLAHLYYDDMLDEILAQAANLPAGWTLIATTDTDEKRARLEAALEAAGRTGDEVRVVGSNRGRDVSAFLLGCRDVLLSDRFDLVVKLHSKRSPQNGAGPAAHFKAHLFENLLGSPGYVRNLLRLFEARPGLGMVFPPMIHSGFPTMGRGWFANREPAAELAARLGIRVPIDDRSPLAAYGSMFIARPAALRLLLDADFAWEDFPTEQGYEDGGLPHTLERLFGYAALGAGFEVRNVMTTRNAAVSYMRLEYKLDAMSHGVPGWPLEQIAWVQAHVRGSHGIAGIKRAIADASPGTARALLVPLRAARVARRGARRVLGR</sequence>
<gene>
    <name evidence="1" type="ORF">EDD26_0260</name>
</gene>
<dbReference type="Proteomes" id="UP000275456">
    <property type="component" value="Unassembled WGS sequence"/>
</dbReference>
<accession>A0A3N2APS7</accession>
<reference evidence="1 2" key="1">
    <citation type="submission" date="2018-11" db="EMBL/GenBank/DDBJ databases">
        <title>Sequencing the genomes of 1000 actinobacteria strains.</title>
        <authorList>
            <person name="Klenk H.-P."/>
        </authorList>
    </citation>
    <scope>NUCLEOTIDE SEQUENCE [LARGE SCALE GENOMIC DNA]</scope>
    <source>
        <strain evidence="1 2">DSM 9580</strain>
    </source>
</reference>